<dbReference type="AlphaFoldDB" id="A0A2T3HKF7"/>
<keyword evidence="2" id="KW-1185">Reference proteome</keyword>
<proteinExistence type="predicted"/>
<protein>
    <submittedName>
        <fullName evidence="1">Uncharacterized protein</fullName>
    </submittedName>
</protein>
<sequence>MKTDPVEIFQTIRAVIQPYAALGFVVRENSEATYTLWSEKKTEVAGQQQNELHFASVTIIGDRVDFHFQLPGQDGEAGAGLTLGSLEKTDGHFEITELEDTLLNEVENLLAIGFKKFKQNDWV</sequence>
<accession>A0A2T3HKF7</accession>
<reference evidence="1 2" key="1">
    <citation type="submission" date="2018-03" db="EMBL/GenBank/DDBJ databases">
        <authorList>
            <person name="Keele B.F."/>
        </authorList>
    </citation>
    <scope>NUCLEOTIDE SEQUENCE [LARGE SCALE GENOMIC DNA]</scope>
    <source>
        <strain evidence="1 2">YL28-9</strain>
    </source>
</reference>
<dbReference type="RefSeq" id="WP_107215186.1">
    <property type="nucleotide sequence ID" value="NZ_KZ686269.1"/>
</dbReference>
<organism evidence="1 2">
    <name type="scientific">Pedobacter yulinensis</name>
    <dbReference type="NCBI Taxonomy" id="2126353"/>
    <lineage>
        <taxon>Bacteria</taxon>
        <taxon>Pseudomonadati</taxon>
        <taxon>Bacteroidota</taxon>
        <taxon>Sphingobacteriia</taxon>
        <taxon>Sphingobacteriales</taxon>
        <taxon>Sphingobacteriaceae</taxon>
        <taxon>Pedobacter</taxon>
    </lineage>
</organism>
<name>A0A2T3HKF7_9SPHI</name>
<comment type="caution">
    <text evidence="1">The sequence shown here is derived from an EMBL/GenBank/DDBJ whole genome shotgun (WGS) entry which is preliminary data.</text>
</comment>
<gene>
    <name evidence="1" type="ORF">C7T94_09860</name>
</gene>
<dbReference type="Proteomes" id="UP000240912">
    <property type="component" value="Unassembled WGS sequence"/>
</dbReference>
<evidence type="ECO:0000313" key="2">
    <source>
        <dbReference type="Proteomes" id="UP000240912"/>
    </source>
</evidence>
<evidence type="ECO:0000313" key="1">
    <source>
        <dbReference type="EMBL" id="PST82927.1"/>
    </source>
</evidence>
<dbReference type="EMBL" id="PYLS01000005">
    <property type="protein sequence ID" value="PST82927.1"/>
    <property type="molecule type" value="Genomic_DNA"/>
</dbReference>
<dbReference type="OrthoDB" id="6331972at2"/>